<comment type="caution">
    <text evidence="2">The sequence shown here is derived from an EMBL/GenBank/DDBJ whole genome shotgun (WGS) entry which is preliminary data.</text>
</comment>
<proteinExistence type="predicted"/>
<dbReference type="GO" id="GO:0003677">
    <property type="term" value="F:DNA binding"/>
    <property type="evidence" value="ECO:0007669"/>
    <property type="project" value="InterPro"/>
</dbReference>
<dbReference type="CDD" id="cd00093">
    <property type="entry name" value="HTH_XRE"/>
    <property type="match status" value="1"/>
</dbReference>
<dbReference type="Gene3D" id="1.10.260.40">
    <property type="entry name" value="lambda repressor-like DNA-binding domains"/>
    <property type="match status" value="1"/>
</dbReference>
<protein>
    <recommendedName>
        <fullName evidence="1">HTH cro/C1-type domain-containing protein</fullName>
    </recommendedName>
</protein>
<evidence type="ECO:0000259" key="1">
    <source>
        <dbReference type="PROSITE" id="PS50943"/>
    </source>
</evidence>
<accession>A0A512TKP0</accession>
<organism evidence="2 3">
    <name type="scientific">Clostridium butyricum</name>
    <dbReference type="NCBI Taxonomy" id="1492"/>
    <lineage>
        <taxon>Bacteria</taxon>
        <taxon>Bacillati</taxon>
        <taxon>Bacillota</taxon>
        <taxon>Clostridia</taxon>
        <taxon>Eubacteriales</taxon>
        <taxon>Clostridiaceae</taxon>
        <taxon>Clostridium</taxon>
    </lineage>
</organism>
<dbReference type="PROSITE" id="PS50943">
    <property type="entry name" value="HTH_CROC1"/>
    <property type="match status" value="1"/>
</dbReference>
<dbReference type="EMBL" id="BKBC01000010">
    <property type="protein sequence ID" value="GEQ20578.1"/>
    <property type="molecule type" value="Genomic_DNA"/>
</dbReference>
<dbReference type="SMART" id="SM00530">
    <property type="entry name" value="HTH_XRE"/>
    <property type="match status" value="1"/>
</dbReference>
<dbReference type="SUPFAM" id="SSF47413">
    <property type="entry name" value="lambda repressor-like DNA-binding domains"/>
    <property type="match status" value="1"/>
</dbReference>
<sequence length="175" mass="20628">MFIYNIMNYKYMNELKKFDNIDEFEKMNFVLLSNDVISNTIDNNLQKLLLAKRITISELSRKTGVSKQVISNSIVKNTKIDLDSAIKISRVLKTPIEDIFMLKKNSWVDVYIVNGKTVYLNMKTLTMVSSEEKNMYIKTHKVKYYNPIDDSLSYRKLNENYNELFIKVGKRIEQL</sequence>
<feature type="domain" description="HTH cro/C1-type" evidence="1">
    <location>
        <begin position="45"/>
        <end position="99"/>
    </location>
</feature>
<gene>
    <name evidence="2" type="ORF">CBU02nite_10840</name>
</gene>
<dbReference type="InterPro" id="IPR001387">
    <property type="entry name" value="Cro/C1-type_HTH"/>
</dbReference>
<dbReference type="Proteomes" id="UP000321089">
    <property type="component" value="Unassembled WGS sequence"/>
</dbReference>
<dbReference type="InterPro" id="IPR010982">
    <property type="entry name" value="Lambda_DNA-bd_dom_sf"/>
</dbReference>
<evidence type="ECO:0000313" key="2">
    <source>
        <dbReference type="EMBL" id="GEQ20578.1"/>
    </source>
</evidence>
<dbReference type="Pfam" id="PF13443">
    <property type="entry name" value="HTH_26"/>
    <property type="match status" value="1"/>
</dbReference>
<name>A0A512TKP0_CLOBU</name>
<evidence type="ECO:0000313" key="3">
    <source>
        <dbReference type="Proteomes" id="UP000321089"/>
    </source>
</evidence>
<reference evidence="2 3" key="1">
    <citation type="submission" date="2019-07" db="EMBL/GenBank/DDBJ databases">
        <title>Whole genome shotgun sequence of Clostridium butyricum NBRC 3858.</title>
        <authorList>
            <person name="Hosoyama A."/>
            <person name="Uohara A."/>
            <person name="Ohji S."/>
            <person name="Ichikawa N."/>
        </authorList>
    </citation>
    <scope>NUCLEOTIDE SEQUENCE [LARGE SCALE GENOMIC DNA]</scope>
    <source>
        <strain evidence="2 3">NBRC 3858</strain>
    </source>
</reference>
<dbReference type="AlphaFoldDB" id="A0A512TKP0"/>